<protein>
    <recommendedName>
        <fullName evidence="8 10">Phosphate acyltransferase</fullName>
        <ecNumber evidence="8 10">2.3.1.274</ecNumber>
    </recommendedName>
    <alternativeName>
        <fullName evidence="10">Acyl-ACP phosphotransacylase</fullName>
    </alternativeName>
    <alternativeName>
        <fullName evidence="10">Acyl-[acyl-carrier-protein]--phosphate acyltransferase</fullName>
    </alternativeName>
    <alternativeName>
        <fullName evidence="10">Phosphate-acyl-ACP acyltransferase</fullName>
    </alternativeName>
</protein>
<proteinExistence type="inferred from homology"/>
<dbReference type="PANTHER" id="PTHR30100">
    <property type="entry name" value="FATTY ACID/PHOSPHOLIPID SYNTHESIS PROTEIN PLSX"/>
    <property type="match status" value="1"/>
</dbReference>
<organism evidence="11 12">
    <name type="scientific">Stagnimonas aquatica</name>
    <dbReference type="NCBI Taxonomy" id="2689987"/>
    <lineage>
        <taxon>Bacteria</taxon>
        <taxon>Pseudomonadati</taxon>
        <taxon>Pseudomonadota</taxon>
        <taxon>Gammaproteobacteria</taxon>
        <taxon>Nevskiales</taxon>
        <taxon>Nevskiaceae</taxon>
        <taxon>Stagnimonas</taxon>
    </lineage>
</organism>
<dbReference type="EMBL" id="RJVO01000005">
    <property type="protein sequence ID" value="ROH89166.1"/>
    <property type="molecule type" value="Genomic_DNA"/>
</dbReference>
<dbReference type="InterPro" id="IPR012281">
    <property type="entry name" value="Phospholipid_synth_PlsX-like"/>
</dbReference>
<keyword evidence="2 10" id="KW-0963">Cytoplasm</keyword>
<sequence length="338" mass="35103">MAESIHLSIDAMSGDHGLKTTVDAALLALAVDPRLHLALVGDEAQLRAALGRKSSARLHLRHASEVVAMDESPSKALRNKKDSSLRVAIDLVKSGAVQAAVSAGNTGALMATARFVLKTLPGIDRPAICAPMPATQGCPYMLDLGANAECSPEQLLQFAVMGAALATAMQGITRPRVALLNIGEEEIKGNDTIKAAAQLLQGSGLNYTGYVEGDGIFRGEADVVVADGFVGNVALKSAEGAAKMIRDFMKAEFTRSSYTMAAALVAKPVLNRLAARIDPRNYNGASLLGLNGLVIKSHGSADATSFANAIAVAAREVEHDISGRIRSLLAAAQPAVTA</sequence>
<keyword evidence="3 10" id="KW-0444">Lipid biosynthesis</keyword>
<evidence type="ECO:0000256" key="3">
    <source>
        <dbReference type="ARBA" id="ARBA00022516"/>
    </source>
</evidence>
<evidence type="ECO:0000313" key="12">
    <source>
        <dbReference type="Proteomes" id="UP000282106"/>
    </source>
</evidence>
<dbReference type="GO" id="GO:0005737">
    <property type="term" value="C:cytoplasm"/>
    <property type="evidence" value="ECO:0007669"/>
    <property type="project" value="UniProtKB-SubCell"/>
</dbReference>
<keyword evidence="11" id="KW-0012">Acyltransferase</keyword>
<dbReference type="Gene3D" id="3.40.718.10">
    <property type="entry name" value="Isopropylmalate Dehydrogenase"/>
    <property type="match status" value="1"/>
</dbReference>
<dbReference type="FunCoup" id="A0A3N0V8Q0">
    <property type="interactions" value="314"/>
</dbReference>
<evidence type="ECO:0000313" key="11">
    <source>
        <dbReference type="EMBL" id="ROH89166.1"/>
    </source>
</evidence>
<dbReference type="InParanoid" id="A0A3N0V8Q0"/>
<comment type="subcellular location">
    <subcellularLocation>
        <location evidence="10">Cytoplasm</location>
    </subcellularLocation>
    <text evidence="10">Associated with the membrane possibly through PlsY.</text>
</comment>
<name>A0A3N0V8Q0_9GAMM</name>
<keyword evidence="7 10" id="KW-1208">Phospholipid metabolism</keyword>
<keyword evidence="5 10" id="KW-0443">Lipid metabolism</keyword>
<evidence type="ECO:0000256" key="8">
    <source>
        <dbReference type="ARBA" id="ARBA00024069"/>
    </source>
</evidence>
<comment type="pathway">
    <text evidence="10">Lipid metabolism; phospholipid metabolism.</text>
</comment>
<reference evidence="11 12" key="1">
    <citation type="submission" date="2018-10" db="EMBL/GenBank/DDBJ databases">
        <authorList>
            <person name="Chen W.-M."/>
        </authorList>
    </citation>
    <scope>NUCLEOTIDE SEQUENCE [LARGE SCALE GENOMIC DNA]</scope>
    <source>
        <strain evidence="11 12">THS-13</strain>
    </source>
</reference>
<dbReference type="RefSeq" id="WP_123212188.1">
    <property type="nucleotide sequence ID" value="NZ_RJVO01000005.1"/>
</dbReference>
<dbReference type="GO" id="GO:0006633">
    <property type="term" value="P:fatty acid biosynthetic process"/>
    <property type="evidence" value="ECO:0007669"/>
    <property type="project" value="UniProtKB-UniRule"/>
</dbReference>
<comment type="similarity">
    <text evidence="10">Belongs to the PlsX family.</text>
</comment>
<dbReference type="Proteomes" id="UP000282106">
    <property type="component" value="Unassembled WGS sequence"/>
</dbReference>
<dbReference type="HAMAP" id="MF_00019">
    <property type="entry name" value="PlsX"/>
    <property type="match status" value="1"/>
</dbReference>
<evidence type="ECO:0000256" key="2">
    <source>
        <dbReference type="ARBA" id="ARBA00022490"/>
    </source>
</evidence>
<evidence type="ECO:0000256" key="1">
    <source>
        <dbReference type="ARBA" id="ARBA00001232"/>
    </source>
</evidence>
<dbReference type="Pfam" id="PF02504">
    <property type="entry name" value="FA_synthesis"/>
    <property type="match status" value="1"/>
</dbReference>
<keyword evidence="6 10" id="KW-0594">Phospholipid biosynthesis</keyword>
<keyword evidence="12" id="KW-1185">Reference proteome</keyword>
<evidence type="ECO:0000256" key="4">
    <source>
        <dbReference type="ARBA" id="ARBA00022679"/>
    </source>
</evidence>
<dbReference type="PIRSF" id="PIRSF002465">
    <property type="entry name" value="Phsphlp_syn_PlsX"/>
    <property type="match status" value="1"/>
</dbReference>
<accession>A0A3N0V8Q0</accession>
<dbReference type="PANTHER" id="PTHR30100:SF1">
    <property type="entry name" value="PHOSPHATE ACYLTRANSFERASE"/>
    <property type="match status" value="1"/>
</dbReference>
<dbReference type="SUPFAM" id="SSF53659">
    <property type="entry name" value="Isocitrate/Isopropylmalate dehydrogenase-like"/>
    <property type="match status" value="1"/>
</dbReference>
<dbReference type="AlphaFoldDB" id="A0A3N0V8Q0"/>
<dbReference type="NCBIfam" id="TIGR00182">
    <property type="entry name" value="plsX"/>
    <property type="match status" value="1"/>
</dbReference>
<evidence type="ECO:0000256" key="7">
    <source>
        <dbReference type="ARBA" id="ARBA00023264"/>
    </source>
</evidence>
<dbReference type="UniPathway" id="UPA00085"/>
<evidence type="ECO:0000256" key="5">
    <source>
        <dbReference type="ARBA" id="ARBA00023098"/>
    </source>
</evidence>
<gene>
    <name evidence="10 11" type="primary">plsX</name>
    <name evidence="11" type="ORF">ED208_12215</name>
</gene>
<dbReference type="InterPro" id="IPR003664">
    <property type="entry name" value="FA_synthesis"/>
</dbReference>
<comment type="function">
    <text evidence="10">Catalyzes the reversible formation of acyl-phosphate (acyl-PO(4)) from acyl-[acyl-carrier-protein] (acyl-ACP). This enzyme utilizes acyl-ACP as fatty acyl donor, but not acyl-CoA.</text>
</comment>
<evidence type="ECO:0000256" key="6">
    <source>
        <dbReference type="ARBA" id="ARBA00023209"/>
    </source>
</evidence>
<evidence type="ECO:0000256" key="9">
    <source>
        <dbReference type="ARBA" id="ARBA00046608"/>
    </source>
</evidence>
<keyword evidence="4 10" id="KW-0808">Transferase</keyword>
<evidence type="ECO:0000256" key="10">
    <source>
        <dbReference type="HAMAP-Rule" id="MF_00019"/>
    </source>
</evidence>
<dbReference type="GO" id="GO:0043811">
    <property type="term" value="F:phosphate:acyl-[acyl carrier protein] acyltransferase activity"/>
    <property type="evidence" value="ECO:0007669"/>
    <property type="project" value="UniProtKB-UniRule"/>
</dbReference>
<comment type="subunit">
    <text evidence="9 10">Homodimer. Probably interacts with PlsY.</text>
</comment>
<comment type="caution">
    <text evidence="11">The sequence shown here is derived from an EMBL/GenBank/DDBJ whole genome shotgun (WGS) entry which is preliminary data.</text>
</comment>
<comment type="catalytic activity">
    <reaction evidence="1 10">
        <text>a fatty acyl-[ACP] + phosphate = an acyl phosphate + holo-[ACP]</text>
        <dbReference type="Rhea" id="RHEA:42292"/>
        <dbReference type="Rhea" id="RHEA-COMP:9685"/>
        <dbReference type="Rhea" id="RHEA-COMP:14125"/>
        <dbReference type="ChEBI" id="CHEBI:43474"/>
        <dbReference type="ChEBI" id="CHEBI:59918"/>
        <dbReference type="ChEBI" id="CHEBI:64479"/>
        <dbReference type="ChEBI" id="CHEBI:138651"/>
        <dbReference type="EC" id="2.3.1.274"/>
    </reaction>
</comment>
<dbReference type="EC" id="2.3.1.274" evidence="8 10"/>
<dbReference type="GO" id="GO:0008654">
    <property type="term" value="P:phospholipid biosynthetic process"/>
    <property type="evidence" value="ECO:0007669"/>
    <property type="project" value="UniProtKB-KW"/>
</dbReference>